<keyword evidence="2" id="KW-0732">Signal</keyword>
<name>A0AAW0BF79_9AGAR</name>
<evidence type="ECO:0000313" key="3">
    <source>
        <dbReference type="EMBL" id="KAK7024782.1"/>
    </source>
</evidence>
<accession>A0AAW0BF79</accession>
<feature type="signal peptide" evidence="2">
    <location>
        <begin position="1"/>
        <end position="21"/>
    </location>
</feature>
<evidence type="ECO:0000313" key="4">
    <source>
        <dbReference type="Proteomes" id="UP001362999"/>
    </source>
</evidence>
<proteinExistence type="predicted"/>
<dbReference type="Proteomes" id="UP001362999">
    <property type="component" value="Unassembled WGS sequence"/>
</dbReference>
<reference evidence="3 4" key="1">
    <citation type="journal article" date="2024" name="J Genomics">
        <title>Draft genome sequencing and assembly of Favolaschia claudopus CIRM-BRFM 2984 isolated from oak limbs.</title>
        <authorList>
            <person name="Navarro D."/>
            <person name="Drula E."/>
            <person name="Chaduli D."/>
            <person name="Cazenave R."/>
            <person name="Ahrendt S."/>
            <person name="Wang J."/>
            <person name="Lipzen A."/>
            <person name="Daum C."/>
            <person name="Barry K."/>
            <person name="Grigoriev I.V."/>
            <person name="Favel A."/>
            <person name="Rosso M.N."/>
            <person name="Martin F."/>
        </authorList>
    </citation>
    <scope>NUCLEOTIDE SEQUENCE [LARGE SCALE GENOMIC DNA]</scope>
    <source>
        <strain evidence="3 4">CIRM-BRFM 2984</strain>
    </source>
</reference>
<evidence type="ECO:0000256" key="2">
    <source>
        <dbReference type="SAM" id="SignalP"/>
    </source>
</evidence>
<feature type="region of interest" description="Disordered" evidence="1">
    <location>
        <begin position="42"/>
        <end position="86"/>
    </location>
</feature>
<evidence type="ECO:0000256" key="1">
    <source>
        <dbReference type="SAM" id="MobiDB-lite"/>
    </source>
</evidence>
<dbReference type="AlphaFoldDB" id="A0AAW0BF79"/>
<keyword evidence="4" id="KW-1185">Reference proteome</keyword>
<sequence length="86" mass="9579">MMLCLCGASLIFLSSPLRMEGSVPVFSEDLTQHAMIALYSPRHVPTPNKARRKQEDERARRAGDVRPRHAHGGFASWSPTRHAAVL</sequence>
<feature type="compositionally biased region" description="Basic and acidic residues" evidence="1">
    <location>
        <begin position="53"/>
        <end position="67"/>
    </location>
</feature>
<comment type="caution">
    <text evidence="3">The sequence shown here is derived from an EMBL/GenBank/DDBJ whole genome shotgun (WGS) entry which is preliminary data.</text>
</comment>
<gene>
    <name evidence="3" type="ORF">R3P38DRAFT_2951179</name>
</gene>
<feature type="chain" id="PRO_5043552947" description="Secreted protein" evidence="2">
    <location>
        <begin position="22"/>
        <end position="86"/>
    </location>
</feature>
<protein>
    <recommendedName>
        <fullName evidence="5">Secreted protein</fullName>
    </recommendedName>
</protein>
<dbReference type="EMBL" id="JAWWNJ010000034">
    <property type="protein sequence ID" value="KAK7024782.1"/>
    <property type="molecule type" value="Genomic_DNA"/>
</dbReference>
<organism evidence="3 4">
    <name type="scientific">Favolaschia claudopus</name>
    <dbReference type="NCBI Taxonomy" id="2862362"/>
    <lineage>
        <taxon>Eukaryota</taxon>
        <taxon>Fungi</taxon>
        <taxon>Dikarya</taxon>
        <taxon>Basidiomycota</taxon>
        <taxon>Agaricomycotina</taxon>
        <taxon>Agaricomycetes</taxon>
        <taxon>Agaricomycetidae</taxon>
        <taxon>Agaricales</taxon>
        <taxon>Marasmiineae</taxon>
        <taxon>Mycenaceae</taxon>
        <taxon>Favolaschia</taxon>
    </lineage>
</organism>
<evidence type="ECO:0008006" key="5">
    <source>
        <dbReference type="Google" id="ProtNLM"/>
    </source>
</evidence>